<organism evidence="2 3">
    <name type="scientific">Pseudobythopirellula maris</name>
    <dbReference type="NCBI Taxonomy" id="2527991"/>
    <lineage>
        <taxon>Bacteria</taxon>
        <taxon>Pseudomonadati</taxon>
        <taxon>Planctomycetota</taxon>
        <taxon>Planctomycetia</taxon>
        <taxon>Pirellulales</taxon>
        <taxon>Lacipirellulaceae</taxon>
        <taxon>Pseudobythopirellula</taxon>
    </lineage>
</organism>
<feature type="signal peptide" evidence="1">
    <location>
        <begin position="1"/>
        <end position="31"/>
    </location>
</feature>
<feature type="chain" id="PRO_5022990708" description="HEAT repeat protein" evidence="1">
    <location>
        <begin position="32"/>
        <end position="435"/>
    </location>
</feature>
<evidence type="ECO:0000256" key="1">
    <source>
        <dbReference type="SAM" id="SignalP"/>
    </source>
</evidence>
<keyword evidence="3" id="KW-1185">Reference proteome</keyword>
<accession>A0A5C5ZPQ3</accession>
<dbReference type="AlphaFoldDB" id="A0A5C5ZPQ3"/>
<evidence type="ECO:0000313" key="3">
    <source>
        <dbReference type="Proteomes" id="UP000315440"/>
    </source>
</evidence>
<reference evidence="2 3" key="1">
    <citation type="submission" date="2019-02" db="EMBL/GenBank/DDBJ databases">
        <title>Deep-cultivation of Planctomycetes and their phenomic and genomic characterization uncovers novel biology.</title>
        <authorList>
            <person name="Wiegand S."/>
            <person name="Jogler M."/>
            <person name="Boedeker C."/>
            <person name="Pinto D."/>
            <person name="Vollmers J."/>
            <person name="Rivas-Marin E."/>
            <person name="Kohn T."/>
            <person name="Peeters S.H."/>
            <person name="Heuer A."/>
            <person name="Rast P."/>
            <person name="Oberbeckmann S."/>
            <person name="Bunk B."/>
            <person name="Jeske O."/>
            <person name="Meyerdierks A."/>
            <person name="Storesund J.E."/>
            <person name="Kallscheuer N."/>
            <person name="Luecker S."/>
            <person name="Lage O.M."/>
            <person name="Pohl T."/>
            <person name="Merkel B.J."/>
            <person name="Hornburger P."/>
            <person name="Mueller R.-W."/>
            <person name="Bruemmer F."/>
            <person name="Labrenz M."/>
            <person name="Spormann A.M."/>
            <person name="Op Den Camp H."/>
            <person name="Overmann J."/>
            <person name="Amann R."/>
            <person name="Jetten M.S.M."/>
            <person name="Mascher T."/>
            <person name="Medema M.H."/>
            <person name="Devos D.P."/>
            <person name="Kaster A.-K."/>
            <person name="Ovreas L."/>
            <person name="Rohde M."/>
            <person name="Galperin M.Y."/>
            <person name="Jogler C."/>
        </authorList>
    </citation>
    <scope>NUCLEOTIDE SEQUENCE [LARGE SCALE GENOMIC DNA]</scope>
    <source>
        <strain evidence="2 3">Mal64</strain>
    </source>
</reference>
<sequence length="435" mass="47355" precursor="true">MSKTNHSALLLGATLLAALACVAIGPSTAAAQRWEEDEIDARLSNQGAKIKRHAKSGASDPEKDRALNEYFDNYFFPAMTRSTPDALEDVGDMRVDLFRSYIWPSRPQLQKALSDKAFAFAIKVVKSRKYHPSVTYNALLILGALDNRYAGSGSELPTPSANANKMLINLAVLAARNPKVPRYWLSGALIGLERHARFQANLPPASQQLTARALVAVLAAKSLSDDKGVDTWMRMRAAKALAQYHTPGPKDQYLKAISKQVADETMSLDARAEFASLWAELDLSAHADAQLGPTIDVALKLALDIAAKERASAERFESLQLGRRGPVAVTRDNDPRIRNTDNRSVSYERRGLVVILTDLKRGLEALKPTAGDRTEVLDDVIQAVSEALAESSKKSVIDLNVTEAVKQMANQVQSVAAPKEEATEEIPADVFGANL</sequence>
<comment type="caution">
    <text evidence="2">The sequence shown here is derived from an EMBL/GenBank/DDBJ whole genome shotgun (WGS) entry which is preliminary data.</text>
</comment>
<dbReference type="EMBL" id="SJPQ01000002">
    <property type="protein sequence ID" value="TWT88781.1"/>
    <property type="molecule type" value="Genomic_DNA"/>
</dbReference>
<name>A0A5C5ZPQ3_9BACT</name>
<dbReference type="RefSeq" id="WP_146400125.1">
    <property type="nucleotide sequence ID" value="NZ_SJPQ01000002.1"/>
</dbReference>
<dbReference type="Proteomes" id="UP000315440">
    <property type="component" value="Unassembled WGS sequence"/>
</dbReference>
<proteinExistence type="predicted"/>
<evidence type="ECO:0000313" key="2">
    <source>
        <dbReference type="EMBL" id="TWT88781.1"/>
    </source>
</evidence>
<dbReference type="OrthoDB" id="266612at2"/>
<evidence type="ECO:0008006" key="4">
    <source>
        <dbReference type="Google" id="ProtNLM"/>
    </source>
</evidence>
<dbReference type="PROSITE" id="PS51257">
    <property type="entry name" value="PROKAR_LIPOPROTEIN"/>
    <property type="match status" value="1"/>
</dbReference>
<gene>
    <name evidence="2" type="ORF">Mal64_22690</name>
</gene>
<keyword evidence="1" id="KW-0732">Signal</keyword>
<protein>
    <recommendedName>
        <fullName evidence="4">HEAT repeat protein</fullName>
    </recommendedName>
</protein>